<protein>
    <submittedName>
        <fullName evidence="1">Uncharacterized protein</fullName>
    </submittedName>
</protein>
<dbReference type="RefSeq" id="WP_093729470.1">
    <property type="nucleotide sequence ID" value="NZ_FMYW01000003.1"/>
</dbReference>
<dbReference type="EMBL" id="FMYW01000003">
    <property type="protein sequence ID" value="SDC15232.1"/>
    <property type="molecule type" value="Genomic_DNA"/>
</dbReference>
<evidence type="ECO:0000313" key="2">
    <source>
        <dbReference type="Proteomes" id="UP000198943"/>
    </source>
</evidence>
<sequence length="64" mass="7153">MAEKMDYVYLVKIYDSTGRLLPVVTAFATRHGAEAYVHDFLPTGKYQEGAAACKAEIVKTEVRE</sequence>
<evidence type="ECO:0000313" key="1">
    <source>
        <dbReference type="EMBL" id="SDC15232.1"/>
    </source>
</evidence>
<dbReference type="Proteomes" id="UP000198943">
    <property type="component" value="Unassembled WGS sequence"/>
</dbReference>
<reference evidence="2" key="1">
    <citation type="submission" date="2016-10" db="EMBL/GenBank/DDBJ databases">
        <authorList>
            <person name="Varghese N."/>
            <person name="Submissions S."/>
        </authorList>
    </citation>
    <scope>NUCLEOTIDE SEQUENCE [LARGE SCALE GENOMIC DNA]</scope>
    <source>
        <strain evidence="2">DSM 11005</strain>
    </source>
</reference>
<dbReference type="AlphaFoldDB" id="A0A1G6J8L5"/>
<dbReference type="OrthoDB" id="9888005at2"/>
<name>A0A1G6J8L5_9FIRM</name>
<keyword evidence="2" id="KW-1185">Reference proteome</keyword>
<organism evidence="1 2">
    <name type="scientific">Succiniclasticum ruminis</name>
    <dbReference type="NCBI Taxonomy" id="40841"/>
    <lineage>
        <taxon>Bacteria</taxon>
        <taxon>Bacillati</taxon>
        <taxon>Bacillota</taxon>
        <taxon>Negativicutes</taxon>
        <taxon>Acidaminococcales</taxon>
        <taxon>Acidaminococcaceae</taxon>
        <taxon>Succiniclasticum</taxon>
    </lineage>
</organism>
<gene>
    <name evidence="1" type="ORF">SAMN04487864_10310</name>
</gene>
<accession>A0A1G6J8L5</accession>
<proteinExistence type="predicted"/>